<name>A0A8J7V269_9PROT</name>
<dbReference type="InterPro" id="IPR036390">
    <property type="entry name" value="WH_DNA-bd_sf"/>
</dbReference>
<dbReference type="CDD" id="cd08472">
    <property type="entry name" value="PBP2_CrgA_like_3"/>
    <property type="match status" value="1"/>
</dbReference>
<dbReference type="RefSeq" id="WP_210683109.1">
    <property type="nucleotide sequence ID" value="NZ_JAGMWN010000008.1"/>
</dbReference>
<dbReference type="SUPFAM" id="SSF46785">
    <property type="entry name" value="Winged helix' DNA-binding domain"/>
    <property type="match status" value="1"/>
</dbReference>
<keyword evidence="7" id="KW-1185">Reference proteome</keyword>
<dbReference type="Pfam" id="PF00126">
    <property type="entry name" value="HTH_1"/>
    <property type="match status" value="1"/>
</dbReference>
<keyword evidence="2" id="KW-0805">Transcription regulation</keyword>
<dbReference type="Pfam" id="PF03466">
    <property type="entry name" value="LysR_substrate"/>
    <property type="match status" value="1"/>
</dbReference>
<dbReference type="InterPro" id="IPR058163">
    <property type="entry name" value="LysR-type_TF_proteobact-type"/>
</dbReference>
<evidence type="ECO:0000256" key="2">
    <source>
        <dbReference type="ARBA" id="ARBA00023015"/>
    </source>
</evidence>
<dbReference type="Gene3D" id="3.40.190.290">
    <property type="match status" value="1"/>
</dbReference>
<dbReference type="PROSITE" id="PS50931">
    <property type="entry name" value="HTH_LYSR"/>
    <property type="match status" value="1"/>
</dbReference>
<accession>A0A8J7V269</accession>
<dbReference type="Gene3D" id="1.10.10.10">
    <property type="entry name" value="Winged helix-like DNA-binding domain superfamily/Winged helix DNA-binding domain"/>
    <property type="match status" value="1"/>
</dbReference>
<dbReference type="AlphaFoldDB" id="A0A8J7V269"/>
<sequence length="294" mass="32606">MDRFDEMRVFARVVETRGFRKAAHILGMPASTVTDAVKRAEQRLGARLLDRTTRRVSPTPEGADWYRRCLAILNAVEDAEAVFRGGEPEGLLRIDAHGKLARHFLIPGLPDFLARHPRLDLFLSEGDRLVDPIREGADCVIRVGTLGDGDLMVRRLGDLAEVTVASPAYLDRHGHPRSIDDLEGHRAVAFHSSATGMTIPLEFNLGDRVVERTVPAAITVTAGETMVAAARQGMGLIQVPRYHLAEDLATGRLVEVLPRHPPTPSPVSALYPRDRQLSPRLRVFLDWLKRIDFG</sequence>
<dbReference type="GO" id="GO:0003700">
    <property type="term" value="F:DNA-binding transcription factor activity"/>
    <property type="evidence" value="ECO:0007669"/>
    <property type="project" value="InterPro"/>
</dbReference>
<gene>
    <name evidence="6" type="ORF">KAJ83_16005</name>
</gene>
<evidence type="ECO:0000256" key="1">
    <source>
        <dbReference type="ARBA" id="ARBA00009437"/>
    </source>
</evidence>
<evidence type="ECO:0000313" key="7">
    <source>
        <dbReference type="Proteomes" id="UP000672602"/>
    </source>
</evidence>
<dbReference type="InterPro" id="IPR036388">
    <property type="entry name" value="WH-like_DNA-bd_sf"/>
</dbReference>
<reference evidence="6" key="1">
    <citation type="submission" date="2021-04" db="EMBL/GenBank/DDBJ databases">
        <authorList>
            <person name="Zhang D.-C."/>
        </authorList>
    </citation>
    <scope>NUCLEOTIDE SEQUENCE</scope>
    <source>
        <strain evidence="6">CGMCC 1.15697</strain>
    </source>
</reference>
<dbReference type="SUPFAM" id="SSF53850">
    <property type="entry name" value="Periplasmic binding protein-like II"/>
    <property type="match status" value="1"/>
</dbReference>
<comment type="caution">
    <text evidence="6">The sequence shown here is derived from an EMBL/GenBank/DDBJ whole genome shotgun (WGS) entry which is preliminary data.</text>
</comment>
<dbReference type="EMBL" id="JAGMWN010000008">
    <property type="protein sequence ID" value="MBP5858526.1"/>
    <property type="molecule type" value="Genomic_DNA"/>
</dbReference>
<dbReference type="InterPro" id="IPR005119">
    <property type="entry name" value="LysR_subst-bd"/>
</dbReference>
<comment type="similarity">
    <text evidence="1">Belongs to the LysR transcriptional regulatory family.</text>
</comment>
<dbReference type="Proteomes" id="UP000672602">
    <property type="component" value="Unassembled WGS sequence"/>
</dbReference>
<dbReference type="InterPro" id="IPR000847">
    <property type="entry name" value="LysR_HTH_N"/>
</dbReference>
<feature type="domain" description="HTH lysR-type" evidence="5">
    <location>
        <begin position="1"/>
        <end position="59"/>
    </location>
</feature>
<dbReference type="PANTHER" id="PTHR30537">
    <property type="entry name" value="HTH-TYPE TRANSCRIPTIONAL REGULATOR"/>
    <property type="match status" value="1"/>
</dbReference>
<evidence type="ECO:0000256" key="3">
    <source>
        <dbReference type="ARBA" id="ARBA00023125"/>
    </source>
</evidence>
<evidence type="ECO:0000256" key="4">
    <source>
        <dbReference type="ARBA" id="ARBA00023163"/>
    </source>
</evidence>
<keyword evidence="3" id="KW-0238">DNA-binding</keyword>
<evidence type="ECO:0000313" key="6">
    <source>
        <dbReference type="EMBL" id="MBP5858526.1"/>
    </source>
</evidence>
<dbReference type="GO" id="GO:0006351">
    <property type="term" value="P:DNA-templated transcription"/>
    <property type="evidence" value="ECO:0007669"/>
    <property type="project" value="TreeGrafter"/>
</dbReference>
<organism evidence="6 7">
    <name type="scientific">Marivibrio halodurans</name>
    <dbReference type="NCBI Taxonomy" id="2039722"/>
    <lineage>
        <taxon>Bacteria</taxon>
        <taxon>Pseudomonadati</taxon>
        <taxon>Pseudomonadota</taxon>
        <taxon>Alphaproteobacteria</taxon>
        <taxon>Rhodospirillales</taxon>
        <taxon>Rhodospirillaceae</taxon>
        <taxon>Marivibrio</taxon>
    </lineage>
</organism>
<proteinExistence type="inferred from homology"/>
<evidence type="ECO:0000259" key="5">
    <source>
        <dbReference type="PROSITE" id="PS50931"/>
    </source>
</evidence>
<protein>
    <submittedName>
        <fullName evidence="6">LysR family transcriptional regulator</fullName>
    </submittedName>
</protein>
<dbReference type="FunFam" id="1.10.10.10:FF:000001">
    <property type="entry name" value="LysR family transcriptional regulator"/>
    <property type="match status" value="1"/>
</dbReference>
<dbReference type="GO" id="GO:0043565">
    <property type="term" value="F:sequence-specific DNA binding"/>
    <property type="evidence" value="ECO:0007669"/>
    <property type="project" value="TreeGrafter"/>
</dbReference>
<keyword evidence="4" id="KW-0804">Transcription</keyword>
<dbReference type="PANTHER" id="PTHR30537:SF72">
    <property type="entry name" value="LYSR FAMILY TRANSCRIPTIONAL REGULATOR"/>
    <property type="match status" value="1"/>
</dbReference>